<evidence type="ECO:0000313" key="3">
    <source>
        <dbReference type="EMBL" id="KAJ8456334.1"/>
    </source>
</evidence>
<keyword evidence="1" id="KW-0175">Coiled coil</keyword>
<dbReference type="Proteomes" id="UP001215151">
    <property type="component" value="Unassembled WGS sequence"/>
</dbReference>
<keyword evidence="4" id="KW-1185">Reference proteome</keyword>
<feature type="compositionally biased region" description="Polar residues" evidence="2">
    <location>
        <begin position="582"/>
        <end position="610"/>
    </location>
</feature>
<comment type="caution">
    <text evidence="3">The sequence shown here is derived from an EMBL/GenBank/DDBJ whole genome shotgun (WGS) entry which is preliminary data.</text>
</comment>
<gene>
    <name evidence="3" type="ORF">ONZ51_g12189</name>
</gene>
<name>A0AAD7TG55_9APHY</name>
<feature type="compositionally biased region" description="Basic and acidic residues" evidence="2">
    <location>
        <begin position="611"/>
        <end position="620"/>
    </location>
</feature>
<evidence type="ECO:0000313" key="4">
    <source>
        <dbReference type="Proteomes" id="UP001215151"/>
    </source>
</evidence>
<dbReference type="AlphaFoldDB" id="A0AAD7TG55"/>
<protein>
    <recommendedName>
        <fullName evidence="5">Zn(2)-C6 fungal-type domain-containing protein</fullName>
    </recommendedName>
</protein>
<feature type="region of interest" description="Disordered" evidence="2">
    <location>
        <begin position="565"/>
        <end position="620"/>
    </location>
</feature>
<organism evidence="3 4">
    <name type="scientific">Trametes cubensis</name>
    <dbReference type="NCBI Taxonomy" id="1111947"/>
    <lineage>
        <taxon>Eukaryota</taxon>
        <taxon>Fungi</taxon>
        <taxon>Dikarya</taxon>
        <taxon>Basidiomycota</taxon>
        <taxon>Agaricomycotina</taxon>
        <taxon>Agaricomycetes</taxon>
        <taxon>Polyporales</taxon>
        <taxon>Polyporaceae</taxon>
        <taxon>Trametes</taxon>
    </lineage>
</organism>
<reference evidence="3" key="1">
    <citation type="submission" date="2022-11" db="EMBL/GenBank/DDBJ databases">
        <title>Genome Sequence of Cubamyces cubensis.</title>
        <authorList>
            <person name="Buettner E."/>
        </authorList>
    </citation>
    <scope>NUCLEOTIDE SEQUENCE</scope>
    <source>
        <strain evidence="3">MPL-01</strain>
    </source>
</reference>
<feature type="compositionally biased region" description="Basic and acidic residues" evidence="2">
    <location>
        <begin position="242"/>
        <end position="252"/>
    </location>
</feature>
<feature type="coiled-coil region" evidence="1">
    <location>
        <begin position="651"/>
        <end position="688"/>
    </location>
</feature>
<feature type="region of interest" description="Disordered" evidence="2">
    <location>
        <begin position="436"/>
        <end position="536"/>
    </location>
</feature>
<evidence type="ECO:0000256" key="2">
    <source>
        <dbReference type="SAM" id="MobiDB-lite"/>
    </source>
</evidence>
<feature type="compositionally biased region" description="Pro residues" evidence="2">
    <location>
        <begin position="212"/>
        <end position="236"/>
    </location>
</feature>
<feature type="compositionally biased region" description="Pro residues" evidence="2">
    <location>
        <begin position="567"/>
        <end position="578"/>
    </location>
</feature>
<proteinExistence type="predicted"/>
<accession>A0AAD7TG55</accession>
<dbReference type="EMBL" id="JAPEVG010000697">
    <property type="protein sequence ID" value="KAJ8456334.1"/>
    <property type="molecule type" value="Genomic_DNA"/>
</dbReference>
<feature type="region of interest" description="Disordered" evidence="2">
    <location>
        <begin position="212"/>
        <end position="285"/>
    </location>
</feature>
<evidence type="ECO:0008006" key="5">
    <source>
        <dbReference type="Google" id="ProtNLM"/>
    </source>
</evidence>
<evidence type="ECO:0000256" key="1">
    <source>
        <dbReference type="SAM" id="Coils"/>
    </source>
</evidence>
<sequence length="710" mass="78941">MSSPRSQGSSSSGHSPNPFYIYSPAHASSLGSDDVPEFASLGSYAEAFCITFGFVDVVDPDLIMDWYVKLEACLNVFPATRYDDRTFVEWVWAVLRKVGTGDVPWRYMQLYALKSREWDLDLCMKEIQRAKKTLAYRQKNLRVLTSDRANVDRVLENYLKALVTAAVDGLAAARRMGDEAHAELQEVKRTLRLPGWPANALMHVPNYAVPPPPAPVPQLPQLPQPPQPAQLPPLPHTPRRSGRADNDMDVDRTPTSARRAARLPTNLLDTPRSRRSPRKESREPRLIEFPDAQACDRCARLNLTCAPYGEGYRCPSCSGGKQACKWGGMTLRGTVAVGKDTLAQHNGRALVIVLRRRTKEEWQDVFKVVERARAYLESHAYVAQDVDELETLAKQAECYHPERNTTTWPREARAAIEGMAANVPIEVNDDEYASDDAAEVENDDPQRVQWESEYEASRSSRSSRSSRRPTSVSPHTRGGMPSPHSQHSHRSHPSPHEGAAVPAIRYPSSPPGRARSSTTSTGGVLATHLSAGGQSPQYTLRSPAMIGQPQYAALSPLQMPQSVVYGPPSPLNMPPAGYPWPSQRQPSAGPSQRQPSAGPSQRQPSAGPSRQESRGGQDRMEDLRACEQTLSAQIHELTRRLHHTDPASGAYRQLWAEREQLNERIANLNAEIDALEEDQRRNANAQRSPAVVPFINLREMVKKRKQSGRK</sequence>